<accession>A0A951U6S9</accession>
<name>A0A951U6S9_9CYAN</name>
<dbReference type="GO" id="GO:0016757">
    <property type="term" value="F:glycosyltransferase activity"/>
    <property type="evidence" value="ECO:0007669"/>
    <property type="project" value="InterPro"/>
</dbReference>
<comment type="caution">
    <text evidence="2">The sequence shown here is derived from an EMBL/GenBank/DDBJ whole genome shotgun (WGS) entry which is preliminary data.</text>
</comment>
<reference evidence="2" key="1">
    <citation type="submission" date="2021-05" db="EMBL/GenBank/DDBJ databases">
        <authorList>
            <person name="Pietrasiak N."/>
            <person name="Ward R."/>
            <person name="Stajich J.E."/>
            <person name="Kurbessoian T."/>
        </authorList>
    </citation>
    <scope>NUCLEOTIDE SEQUENCE</scope>
    <source>
        <strain evidence="2">GSE-TBD4-15B</strain>
    </source>
</reference>
<dbReference type="EMBL" id="JAHHHV010000082">
    <property type="protein sequence ID" value="MBW4467970.1"/>
    <property type="molecule type" value="Genomic_DNA"/>
</dbReference>
<feature type="domain" description="Glycosyl transferase family 1" evidence="1">
    <location>
        <begin position="214"/>
        <end position="307"/>
    </location>
</feature>
<reference evidence="2" key="2">
    <citation type="journal article" date="2022" name="Microbiol. Resour. Announc.">
        <title>Metagenome Sequencing to Explore Phylogenomics of Terrestrial Cyanobacteria.</title>
        <authorList>
            <person name="Ward R.D."/>
            <person name="Stajich J.E."/>
            <person name="Johansen J.R."/>
            <person name="Huntemann M."/>
            <person name="Clum A."/>
            <person name="Foster B."/>
            <person name="Foster B."/>
            <person name="Roux S."/>
            <person name="Palaniappan K."/>
            <person name="Varghese N."/>
            <person name="Mukherjee S."/>
            <person name="Reddy T.B.K."/>
            <person name="Daum C."/>
            <person name="Copeland A."/>
            <person name="Chen I.A."/>
            <person name="Ivanova N.N."/>
            <person name="Kyrpides N.C."/>
            <person name="Shapiro N."/>
            <person name="Eloe-Fadrosh E.A."/>
            <person name="Pietrasiak N."/>
        </authorList>
    </citation>
    <scope>NUCLEOTIDE SEQUENCE</scope>
    <source>
        <strain evidence="2">GSE-TBD4-15B</strain>
    </source>
</reference>
<dbReference type="Pfam" id="PF00534">
    <property type="entry name" value="Glycos_transf_1"/>
    <property type="match status" value="1"/>
</dbReference>
<dbReference type="Proteomes" id="UP000707356">
    <property type="component" value="Unassembled WGS sequence"/>
</dbReference>
<dbReference type="AlphaFoldDB" id="A0A951U6S9"/>
<evidence type="ECO:0000313" key="3">
    <source>
        <dbReference type="Proteomes" id="UP000707356"/>
    </source>
</evidence>
<dbReference type="SUPFAM" id="SSF53756">
    <property type="entry name" value="UDP-Glycosyltransferase/glycogen phosphorylase"/>
    <property type="match status" value="1"/>
</dbReference>
<evidence type="ECO:0000313" key="2">
    <source>
        <dbReference type="EMBL" id="MBW4467970.1"/>
    </source>
</evidence>
<sequence>MRFVFLVADYEPRGSIWWSIPRAVDLLHIHWMRGWLRRKFFRVDQVFGGTLNIMRHCAIARACGADAVLATMSGKDTYGEKGLPGLPYIRWQDRHYNDICVVPDIMTDIIDEVSGPVVAYLQSPIFVKADFDYRDPRVRLWTDSPFMLEVCRQVYGTEKPIQIVPNIIDDVEFPFIPQSKRESGLIFAFPRKEPQYIADTQKYYAEMGGTYWHFELIDGISIHELAQQFQRPQAFLASAIVEGCALPPQESMASGVVVVGRNANGANFCMEHRDTAMIAETPEAAARCLLELENAELRTELAQNAYRSIKRYFPGESPTEFWNETLRVLTAQQLSSAV</sequence>
<dbReference type="Gene3D" id="3.40.50.2000">
    <property type="entry name" value="Glycogen Phosphorylase B"/>
    <property type="match status" value="1"/>
</dbReference>
<proteinExistence type="predicted"/>
<dbReference type="InterPro" id="IPR001296">
    <property type="entry name" value="Glyco_trans_1"/>
</dbReference>
<gene>
    <name evidence="2" type="ORF">KME07_21300</name>
</gene>
<organism evidence="2 3">
    <name type="scientific">Pegethrix bostrychoides GSE-TBD4-15B</name>
    <dbReference type="NCBI Taxonomy" id="2839662"/>
    <lineage>
        <taxon>Bacteria</taxon>
        <taxon>Bacillati</taxon>
        <taxon>Cyanobacteriota</taxon>
        <taxon>Cyanophyceae</taxon>
        <taxon>Oculatellales</taxon>
        <taxon>Oculatellaceae</taxon>
        <taxon>Pegethrix</taxon>
    </lineage>
</organism>
<evidence type="ECO:0000259" key="1">
    <source>
        <dbReference type="Pfam" id="PF00534"/>
    </source>
</evidence>
<protein>
    <submittedName>
        <fullName evidence="2">Glycosyltransferase</fullName>
    </submittedName>
</protein>